<dbReference type="AlphaFoldDB" id="A0A420CMM0"/>
<comment type="caution">
    <text evidence="2">The sequence shown here is derived from an EMBL/GenBank/DDBJ whole genome shotgun (WGS) entry which is preliminary data.</text>
</comment>
<gene>
    <name evidence="2" type="ORF">BXY58_3309</name>
    <name evidence="1" type="ORF">GCM10007332_32760</name>
</gene>
<reference evidence="1" key="1">
    <citation type="journal article" date="2014" name="Int. J. Syst. Evol. Microbiol.">
        <title>Complete genome of a new Firmicutes species belonging to the dominant human colonic microbiota ('Ruminococcus bicirculans') reveals two chromosomes and a selective capacity to utilize plant glucans.</title>
        <authorList>
            <consortium name="NISC Comparative Sequencing Program"/>
            <person name="Wegmann U."/>
            <person name="Louis P."/>
            <person name="Goesmann A."/>
            <person name="Henrissat B."/>
            <person name="Duncan S.H."/>
            <person name="Flint H.J."/>
        </authorList>
    </citation>
    <scope>NUCLEOTIDE SEQUENCE</scope>
    <source>
        <strain evidence="1">CCM 8490</strain>
    </source>
</reference>
<evidence type="ECO:0000313" key="2">
    <source>
        <dbReference type="EMBL" id="RKE79650.1"/>
    </source>
</evidence>
<dbReference type="Proteomes" id="UP000658202">
    <property type="component" value="Unassembled WGS sequence"/>
</dbReference>
<reference evidence="4" key="3">
    <citation type="journal article" date="2019" name="Int. J. Syst. Evol. Microbiol.">
        <title>The Global Catalogue of Microorganisms (GCM) 10K type strain sequencing project: providing services to taxonomists for standard genome sequencing and annotation.</title>
        <authorList>
            <consortium name="The Broad Institute Genomics Platform"/>
            <consortium name="The Broad Institute Genome Sequencing Center for Infectious Disease"/>
            <person name="Wu L."/>
            <person name="Ma J."/>
        </authorList>
    </citation>
    <scope>NUCLEOTIDE SEQUENCE [LARGE SCALE GENOMIC DNA]</scope>
    <source>
        <strain evidence="4">CCM 8490</strain>
    </source>
</reference>
<organism evidence="2 3">
    <name type="scientific">Epilithonimonas arachidiradicis</name>
    <dbReference type="NCBI Taxonomy" id="1617282"/>
    <lineage>
        <taxon>Bacteria</taxon>
        <taxon>Pseudomonadati</taxon>
        <taxon>Bacteroidota</taxon>
        <taxon>Flavobacteriia</taxon>
        <taxon>Flavobacteriales</taxon>
        <taxon>Weeksellaceae</taxon>
        <taxon>Chryseobacterium group</taxon>
        <taxon>Epilithonimonas</taxon>
    </lineage>
</organism>
<evidence type="ECO:0000313" key="1">
    <source>
        <dbReference type="EMBL" id="GGG67361.1"/>
    </source>
</evidence>
<accession>A0A420CMM0</accession>
<evidence type="ECO:0000313" key="4">
    <source>
        <dbReference type="Proteomes" id="UP000658202"/>
    </source>
</evidence>
<dbReference type="EMBL" id="RAQH01000011">
    <property type="protein sequence ID" value="RKE79650.1"/>
    <property type="molecule type" value="Genomic_DNA"/>
</dbReference>
<proteinExistence type="predicted"/>
<dbReference type="EMBL" id="BMCW01000011">
    <property type="protein sequence ID" value="GGG67361.1"/>
    <property type="molecule type" value="Genomic_DNA"/>
</dbReference>
<dbReference type="OrthoDB" id="10007734at2"/>
<name>A0A420CMM0_9FLAO</name>
<reference evidence="1" key="4">
    <citation type="submission" date="2024-05" db="EMBL/GenBank/DDBJ databases">
        <authorList>
            <person name="Sun Q."/>
            <person name="Sedlacek I."/>
        </authorList>
    </citation>
    <scope>NUCLEOTIDE SEQUENCE</scope>
    <source>
        <strain evidence="1">CCM 8490</strain>
    </source>
</reference>
<reference evidence="2 3" key="2">
    <citation type="submission" date="2018-09" db="EMBL/GenBank/DDBJ databases">
        <title>Genomic Encyclopedia of Archaeal and Bacterial Type Strains, Phase II (KMG-II): from individual species to whole genera.</title>
        <authorList>
            <person name="Goeker M."/>
        </authorList>
    </citation>
    <scope>NUCLEOTIDE SEQUENCE [LARGE SCALE GENOMIC DNA]</scope>
    <source>
        <strain evidence="2 3">DSM 27620</strain>
    </source>
</reference>
<evidence type="ECO:0000313" key="3">
    <source>
        <dbReference type="Proteomes" id="UP000285906"/>
    </source>
</evidence>
<sequence length="310" mass="36912">MRQVILFIFFFVFVLSEGQTYKFMSNIFKQNCSKESFDEYQNIKKLYLTDLSSEAIVYKSFYNSFYLKNKLDSISFIKNKKKINDSLWLDYKYQFFYKYKNFKIYGVSSDSLGKKINALNIVDGTKKIETIYFHNDNNITVEMYNGRYKRTENLSRNLLKCSYYTQDSFINNVFVGQSLIYNGEKKIFYDWDKHFKVTSEKLLEILPQLYMDAIKLQKNKLQKIIGRNVGNYTFTVEDINNSENELDKMLVLFKEKINSNDLKEIKFEKSFVNKFNLPVWIVEYGIGIIINGNTGKIIEVYDKWTKIVED</sequence>
<protein>
    <submittedName>
        <fullName evidence="2">Uncharacterized protein</fullName>
    </submittedName>
</protein>
<dbReference type="RefSeq" id="WP_120214836.1">
    <property type="nucleotide sequence ID" value="NZ_BMCW01000011.1"/>
</dbReference>
<dbReference type="Proteomes" id="UP000285906">
    <property type="component" value="Unassembled WGS sequence"/>
</dbReference>
<keyword evidence="4" id="KW-1185">Reference proteome</keyword>